<evidence type="ECO:0000313" key="2">
    <source>
        <dbReference type="Proteomes" id="UP000254741"/>
    </source>
</evidence>
<name>A0A379THT6_SALER</name>
<protein>
    <submittedName>
        <fullName evidence="1">Uncharacterized protein</fullName>
    </submittedName>
</protein>
<evidence type="ECO:0000313" key="1">
    <source>
        <dbReference type="EMBL" id="SUG49145.1"/>
    </source>
</evidence>
<gene>
    <name evidence="1" type="ORF">NCTC8297_04472</name>
</gene>
<dbReference type="Proteomes" id="UP000254741">
    <property type="component" value="Unassembled WGS sequence"/>
</dbReference>
<reference evidence="1 2" key="1">
    <citation type="submission" date="2018-06" db="EMBL/GenBank/DDBJ databases">
        <authorList>
            <consortium name="Pathogen Informatics"/>
            <person name="Doyle S."/>
        </authorList>
    </citation>
    <scope>NUCLEOTIDE SEQUENCE [LARGE SCALE GENOMIC DNA]</scope>
    <source>
        <strain evidence="1 2">NCTC8297</strain>
    </source>
</reference>
<organism evidence="1 2">
    <name type="scientific">Salmonella enterica subsp. arizonae</name>
    <dbReference type="NCBI Taxonomy" id="59203"/>
    <lineage>
        <taxon>Bacteria</taxon>
        <taxon>Pseudomonadati</taxon>
        <taxon>Pseudomonadota</taxon>
        <taxon>Gammaproteobacteria</taxon>
        <taxon>Enterobacterales</taxon>
        <taxon>Enterobacteriaceae</taxon>
        <taxon>Salmonella</taxon>
    </lineage>
</organism>
<dbReference type="EMBL" id="UGXG01000002">
    <property type="protein sequence ID" value="SUG49145.1"/>
    <property type="molecule type" value="Genomic_DNA"/>
</dbReference>
<accession>A0A379THT6</accession>
<sequence>MVLVTRQARISPLQRYWGNGEIVDKFQLQTAHQW</sequence>
<dbReference type="AlphaFoldDB" id="A0A379THT6"/>
<proteinExistence type="predicted"/>